<dbReference type="EMBL" id="JABCQO010000009">
    <property type="protein sequence ID" value="MBF0877412.1"/>
    <property type="molecule type" value="Genomic_DNA"/>
</dbReference>
<keyword evidence="2" id="KW-1185">Reference proteome</keyword>
<sequence length="188" mass="21168">MLDRIQEVSSLRGCGVTEIVVKPTAERYHHSEIREVGKTFRVVNAVQSMYDAGDIGDGELAAADRWYREYVFASLGVMENPSSDGRVRERGDIHTWMIGRGQCSARLTQIRDMLGLCAHVRLEMLLAREMSFSAMARHLYPALSEGRARMKVSAQCALLLEQLAHVYDVISQKKNKKKSVNDKLPIAM</sequence>
<evidence type="ECO:0000313" key="2">
    <source>
        <dbReference type="Proteomes" id="UP000630952"/>
    </source>
</evidence>
<protein>
    <submittedName>
        <fullName evidence="1">Uncharacterized protein</fullName>
    </submittedName>
</protein>
<gene>
    <name evidence="1" type="ORF">HKD21_11210</name>
</gene>
<dbReference type="Proteomes" id="UP000630952">
    <property type="component" value="Unassembled WGS sequence"/>
</dbReference>
<reference evidence="1" key="1">
    <citation type="submission" date="2020-04" db="EMBL/GenBank/DDBJ databases">
        <authorList>
            <person name="Sombolestani A."/>
        </authorList>
    </citation>
    <scope>NUCLEOTIDE SEQUENCE</scope>
    <source>
        <strain evidence="1">LMG 27748</strain>
    </source>
</reference>
<accession>A0ABR9YGE7</accession>
<evidence type="ECO:0000313" key="1">
    <source>
        <dbReference type="EMBL" id="MBF0877412.1"/>
    </source>
</evidence>
<proteinExistence type="predicted"/>
<reference evidence="1" key="2">
    <citation type="submission" date="2020-11" db="EMBL/GenBank/DDBJ databases">
        <title>Description of novel Gluconobacter species.</title>
        <authorList>
            <person name="Cleenwerck I."/>
            <person name="Cnockaert M."/>
            <person name="Borremans W."/>
            <person name="Wieme A.D."/>
            <person name="De Vuyst L."/>
            <person name="Vandamme P."/>
        </authorList>
    </citation>
    <scope>NUCLEOTIDE SEQUENCE</scope>
    <source>
        <strain evidence="1">LMG 27748</strain>
    </source>
</reference>
<organism evidence="1 2">
    <name type="scientific">Gluconobacter cerevisiae</name>
    <dbReference type="NCBI Taxonomy" id="1379734"/>
    <lineage>
        <taxon>Bacteria</taxon>
        <taxon>Pseudomonadati</taxon>
        <taxon>Pseudomonadota</taxon>
        <taxon>Alphaproteobacteria</taxon>
        <taxon>Acetobacterales</taxon>
        <taxon>Acetobacteraceae</taxon>
        <taxon>Gluconobacter</taxon>
    </lineage>
</organism>
<name>A0ABR9YGE7_9PROT</name>
<comment type="caution">
    <text evidence="1">The sequence shown here is derived from an EMBL/GenBank/DDBJ whole genome shotgun (WGS) entry which is preliminary data.</text>
</comment>